<keyword evidence="4" id="KW-1185">Reference proteome</keyword>
<dbReference type="PANTHER" id="PTHR27001:SF594">
    <property type="entry name" value="OS04G0689400 PROTEIN"/>
    <property type="match status" value="1"/>
</dbReference>
<dbReference type="Proteomes" id="UP001141253">
    <property type="component" value="Chromosome 5"/>
</dbReference>
<keyword evidence="1" id="KW-0547">Nucleotide-binding</keyword>
<organism evidence="3 4">
    <name type="scientific">Salix suchowensis</name>
    <dbReference type="NCBI Taxonomy" id="1278906"/>
    <lineage>
        <taxon>Eukaryota</taxon>
        <taxon>Viridiplantae</taxon>
        <taxon>Streptophyta</taxon>
        <taxon>Embryophyta</taxon>
        <taxon>Tracheophyta</taxon>
        <taxon>Spermatophyta</taxon>
        <taxon>Magnoliopsida</taxon>
        <taxon>eudicotyledons</taxon>
        <taxon>Gunneridae</taxon>
        <taxon>Pentapetalae</taxon>
        <taxon>rosids</taxon>
        <taxon>fabids</taxon>
        <taxon>Malpighiales</taxon>
        <taxon>Salicaceae</taxon>
        <taxon>Saliceae</taxon>
        <taxon>Salix</taxon>
    </lineage>
</organism>
<reference evidence="3" key="1">
    <citation type="submission" date="2022-10" db="EMBL/GenBank/DDBJ databases">
        <authorList>
            <person name="Hyden B.L."/>
            <person name="Feng K."/>
            <person name="Yates T."/>
            <person name="Jawdy S."/>
            <person name="Smart L.B."/>
            <person name="Muchero W."/>
        </authorList>
    </citation>
    <scope>NUCLEOTIDE SEQUENCE</scope>
    <source>
        <tissue evidence="3">Shoot tip</tissue>
    </source>
</reference>
<protein>
    <submittedName>
        <fullName evidence="3">Uncharacterized protein</fullName>
    </submittedName>
</protein>
<keyword evidence="2" id="KW-0067">ATP-binding</keyword>
<evidence type="ECO:0000256" key="2">
    <source>
        <dbReference type="ARBA" id="ARBA00022840"/>
    </source>
</evidence>
<gene>
    <name evidence="3" type="ORF">OIU77_020361</name>
</gene>
<comment type="caution">
    <text evidence="3">The sequence shown here is derived from an EMBL/GenBank/DDBJ whole genome shotgun (WGS) entry which is preliminary data.</text>
</comment>
<dbReference type="SUPFAM" id="SSF56112">
    <property type="entry name" value="Protein kinase-like (PK-like)"/>
    <property type="match status" value="1"/>
</dbReference>
<sequence>MSISEGESRVELDDLAGTPGFVDPDFMIRNFVTEKTDVFSFGLLLLVLISGRNASQLEMSLTEGNEEVNPTIWGNGGVAIDQQQLEAFVKLALRCTNDSGEDSPLMMGVAAKRLQQFERSITAT</sequence>
<accession>A0ABQ9CNR5</accession>
<dbReference type="PANTHER" id="PTHR27001">
    <property type="entry name" value="OS01G0253100 PROTEIN"/>
    <property type="match status" value="1"/>
</dbReference>
<dbReference type="EMBL" id="JAPFFI010000003">
    <property type="protein sequence ID" value="KAJ6399790.1"/>
    <property type="molecule type" value="Genomic_DNA"/>
</dbReference>
<name>A0ABQ9CNR5_9ROSI</name>
<evidence type="ECO:0000313" key="4">
    <source>
        <dbReference type="Proteomes" id="UP001141253"/>
    </source>
</evidence>
<proteinExistence type="predicted"/>
<evidence type="ECO:0000313" key="3">
    <source>
        <dbReference type="EMBL" id="KAJ6399790.1"/>
    </source>
</evidence>
<dbReference type="InterPro" id="IPR011009">
    <property type="entry name" value="Kinase-like_dom_sf"/>
</dbReference>
<dbReference type="Gene3D" id="1.10.510.10">
    <property type="entry name" value="Transferase(Phosphotransferase) domain 1"/>
    <property type="match status" value="1"/>
</dbReference>
<evidence type="ECO:0000256" key="1">
    <source>
        <dbReference type="ARBA" id="ARBA00022741"/>
    </source>
</evidence>
<reference evidence="3" key="2">
    <citation type="journal article" date="2023" name="Int. J. Mol. Sci.">
        <title>De Novo Assembly and Annotation of 11 Diverse Shrub Willow (Salix) Genomes Reveals Novel Gene Organization in Sex-Linked Regions.</title>
        <authorList>
            <person name="Hyden B."/>
            <person name="Feng K."/>
            <person name="Yates T.B."/>
            <person name="Jawdy S."/>
            <person name="Cereghino C."/>
            <person name="Smart L.B."/>
            <person name="Muchero W."/>
        </authorList>
    </citation>
    <scope>NUCLEOTIDE SEQUENCE</scope>
    <source>
        <tissue evidence="3">Shoot tip</tissue>
    </source>
</reference>